<proteinExistence type="predicted"/>
<gene>
    <name evidence="2" type="ORF">DPX16_19094</name>
</gene>
<comment type="caution">
    <text evidence="2">The sequence shown here is derived from an EMBL/GenBank/DDBJ whole genome shotgun (WGS) entry which is preliminary data.</text>
</comment>
<dbReference type="Proteomes" id="UP000281406">
    <property type="component" value="Unassembled WGS sequence"/>
</dbReference>
<keyword evidence="3" id="KW-1185">Reference proteome</keyword>
<organism evidence="2 3">
    <name type="scientific">Anabarilius grahami</name>
    <name type="common">Kanglang fish</name>
    <name type="synonym">Barilius grahami</name>
    <dbReference type="NCBI Taxonomy" id="495550"/>
    <lineage>
        <taxon>Eukaryota</taxon>
        <taxon>Metazoa</taxon>
        <taxon>Chordata</taxon>
        <taxon>Craniata</taxon>
        <taxon>Vertebrata</taxon>
        <taxon>Euteleostomi</taxon>
        <taxon>Actinopterygii</taxon>
        <taxon>Neopterygii</taxon>
        <taxon>Teleostei</taxon>
        <taxon>Ostariophysi</taxon>
        <taxon>Cypriniformes</taxon>
        <taxon>Xenocyprididae</taxon>
        <taxon>Xenocypridinae</taxon>
        <taxon>Xenocypridinae incertae sedis</taxon>
        <taxon>Anabarilius</taxon>
    </lineage>
</organism>
<name>A0A3N0YWB5_ANAGA</name>
<accession>A0A3N0YWB5</accession>
<evidence type="ECO:0000313" key="2">
    <source>
        <dbReference type="EMBL" id="ROL50290.1"/>
    </source>
</evidence>
<dbReference type="EMBL" id="RJVU01021200">
    <property type="protein sequence ID" value="ROL50290.1"/>
    <property type="molecule type" value="Genomic_DNA"/>
</dbReference>
<protein>
    <submittedName>
        <fullName evidence="2">Uncharacterized protein</fullName>
    </submittedName>
</protein>
<dbReference type="AlphaFoldDB" id="A0A3N0YWB5"/>
<feature type="region of interest" description="Disordered" evidence="1">
    <location>
        <begin position="93"/>
        <end position="124"/>
    </location>
</feature>
<feature type="compositionally biased region" description="Basic and acidic residues" evidence="1">
    <location>
        <begin position="93"/>
        <end position="106"/>
    </location>
</feature>
<reference evidence="2 3" key="1">
    <citation type="submission" date="2018-10" db="EMBL/GenBank/DDBJ databases">
        <title>Genome assembly for a Yunnan-Guizhou Plateau 3E fish, Anabarilius grahami (Regan), and its evolutionary and genetic applications.</title>
        <authorList>
            <person name="Jiang W."/>
        </authorList>
    </citation>
    <scope>NUCLEOTIDE SEQUENCE [LARGE SCALE GENOMIC DNA]</scope>
    <source>
        <strain evidence="2">AG-KIZ</strain>
        <tissue evidence="2">Muscle</tissue>
    </source>
</reference>
<evidence type="ECO:0000256" key="1">
    <source>
        <dbReference type="SAM" id="MobiDB-lite"/>
    </source>
</evidence>
<evidence type="ECO:0000313" key="3">
    <source>
        <dbReference type="Proteomes" id="UP000281406"/>
    </source>
</evidence>
<feature type="compositionally biased region" description="Acidic residues" evidence="1">
    <location>
        <begin position="107"/>
        <end position="118"/>
    </location>
</feature>
<sequence length="141" mass="16312">MPESRHIMSAKPVLYIMPARPETVHVMPAKPETIHVMSKLEIHIGDSQWRNMLETDIGEQESSPLRINETGQMRGEEVSVYIELLMRVIAGRSRRDSEIEESREKEREEEEEEEEEEGGGISILLSCKNSRPVWSLQRRQA</sequence>